<name>A0A2C5TME0_MORMO</name>
<sequence>MQKILSGLLFLTLPAFSAPAEDLDLLPVQDRNQLFADAGNRTGVARKTRDVLARPAVPGEIVVTLIRGEGEETRSKPAEAGDWVVQNICDATGNEEILVKKTAFTRRYGSALTPSDSGNRQRFRPQGEPMDYLVITQEKPFVIIAPWGEKQRVMKGDVLLRSRQDPQDSYRIQKAAFDCTYQVITSAGG</sequence>
<comment type="caution">
    <text evidence="2">The sequence shown here is derived from an EMBL/GenBank/DDBJ whole genome shotgun (WGS) entry which is preliminary data.</text>
</comment>
<protein>
    <submittedName>
        <fullName evidence="2">Uncharacterized protein</fullName>
    </submittedName>
</protein>
<evidence type="ECO:0000313" key="2">
    <source>
        <dbReference type="EMBL" id="MBE8612713.1"/>
    </source>
</evidence>
<accession>A0A2C5TME0</accession>
<dbReference type="EMBL" id="PKLF01000008">
    <property type="protein sequence ID" value="MBE8612713.1"/>
    <property type="molecule type" value="Genomic_DNA"/>
</dbReference>
<proteinExistence type="predicted"/>
<dbReference type="Proteomes" id="UP000650477">
    <property type="component" value="Unassembled WGS sequence"/>
</dbReference>
<dbReference type="RefSeq" id="WP_004237551.1">
    <property type="nucleotide sequence ID" value="NZ_ABGYJJ040000001.1"/>
</dbReference>
<feature type="signal peptide" evidence="1">
    <location>
        <begin position="1"/>
        <end position="20"/>
    </location>
</feature>
<dbReference type="AlphaFoldDB" id="A0A2C5TME0"/>
<feature type="chain" id="PRO_5041125369" evidence="1">
    <location>
        <begin position="21"/>
        <end position="189"/>
    </location>
</feature>
<organism evidence="2 3">
    <name type="scientific">Morganella morganii</name>
    <name type="common">Proteus morganii</name>
    <dbReference type="NCBI Taxonomy" id="582"/>
    <lineage>
        <taxon>Bacteria</taxon>
        <taxon>Pseudomonadati</taxon>
        <taxon>Pseudomonadota</taxon>
        <taxon>Gammaproteobacteria</taxon>
        <taxon>Enterobacterales</taxon>
        <taxon>Morganellaceae</taxon>
        <taxon>Morganella</taxon>
    </lineage>
</organism>
<evidence type="ECO:0000256" key="1">
    <source>
        <dbReference type="SAM" id="SignalP"/>
    </source>
</evidence>
<gene>
    <name evidence="2" type="ORF">CYG68_09810</name>
</gene>
<keyword evidence="1" id="KW-0732">Signal</keyword>
<evidence type="ECO:0000313" key="3">
    <source>
        <dbReference type="Proteomes" id="UP000650477"/>
    </source>
</evidence>
<reference evidence="2" key="1">
    <citation type="submission" date="2017-12" db="EMBL/GenBank/DDBJ databases">
        <title>Genome sequencing and analysis.</title>
        <authorList>
            <person name="Huang Y.-T."/>
        </authorList>
    </citation>
    <scope>NUCLEOTIDE SEQUENCE</scope>
    <source>
        <strain evidence="2">VGH116</strain>
    </source>
</reference>
<dbReference type="GeneID" id="93360549"/>